<evidence type="ECO:0000313" key="1">
    <source>
        <dbReference type="EMBL" id="CAJ1504274.1"/>
    </source>
</evidence>
<dbReference type="RefSeq" id="WP_308474087.1">
    <property type="nucleotide sequence ID" value="NZ_OY726394.1"/>
</dbReference>
<protein>
    <submittedName>
        <fullName evidence="1">Uncharacterized protein</fullName>
    </submittedName>
</protein>
<sequence>MIDDTTTEKPDRIIVRCAYVGEDFRINTAGLSLLSGIPEDQILPGPEHDAEYWRAAARRINEAEANGSGSGLGAVLAYYADIERDGAELVLIEENH</sequence>
<gene>
    <name evidence="1" type="ORF">MU0083_003395</name>
</gene>
<dbReference type="Proteomes" id="UP001190336">
    <property type="component" value="Chromosome"/>
</dbReference>
<keyword evidence="2" id="KW-1185">Reference proteome</keyword>
<organism evidence="1 2">
    <name type="scientific">[Mycobacterium] kokjensenii</name>
    <dbReference type="NCBI Taxonomy" id="3064287"/>
    <lineage>
        <taxon>Bacteria</taxon>
        <taxon>Bacillati</taxon>
        <taxon>Actinomycetota</taxon>
        <taxon>Actinomycetes</taxon>
        <taxon>Mycobacteriales</taxon>
        <taxon>Mycobacteriaceae</taxon>
        <taxon>Mycolicibacter</taxon>
    </lineage>
</organism>
<reference evidence="1 2" key="1">
    <citation type="submission" date="2023-08" db="EMBL/GenBank/DDBJ databases">
        <authorList>
            <person name="Folkvardsen B D."/>
            <person name="Norman A."/>
        </authorList>
    </citation>
    <scope>NUCLEOTIDE SEQUENCE [LARGE SCALE GENOMIC DNA]</scope>
    <source>
        <strain evidence="1 2">Mu0083</strain>
    </source>
</reference>
<proteinExistence type="predicted"/>
<accession>A0ABM9LT41</accession>
<evidence type="ECO:0000313" key="2">
    <source>
        <dbReference type="Proteomes" id="UP001190336"/>
    </source>
</evidence>
<dbReference type="EMBL" id="OY726394">
    <property type="protein sequence ID" value="CAJ1504274.1"/>
    <property type="molecule type" value="Genomic_DNA"/>
</dbReference>
<name>A0ABM9LT41_9MYCO</name>